<reference evidence="1" key="1">
    <citation type="submission" date="2021-01" db="UniProtKB">
        <authorList>
            <consortium name="EnsemblPlants"/>
        </authorList>
    </citation>
    <scope>IDENTIFICATION</scope>
</reference>
<dbReference type="AlphaFoldDB" id="A0A7N0VNE5"/>
<dbReference type="Gramene" id="Kaladp1277s0004.1.v1.1">
    <property type="protein sequence ID" value="Kaladp1277s0004.1.v1.1"/>
    <property type="gene ID" value="Kaladp1277s0004.v1.1"/>
</dbReference>
<evidence type="ECO:0000313" key="2">
    <source>
        <dbReference type="Proteomes" id="UP000594263"/>
    </source>
</evidence>
<accession>A0A7N0VNE5</accession>
<sequence>MYSSLHQLLKSSTDTLYNVFWSGTQGRLNKCRGQAQLHFQLDHARAQAMNRWICCCFLLE</sequence>
<protein>
    <submittedName>
        <fullName evidence="1">Uncharacterized protein</fullName>
    </submittedName>
</protein>
<dbReference type="EnsemblPlants" id="Kaladp1277s0004.1.v1.1">
    <property type="protein sequence ID" value="Kaladp1277s0004.1.v1.1"/>
    <property type="gene ID" value="Kaladp1277s0004.v1.1"/>
</dbReference>
<organism evidence="1 2">
    <name type="scientific">Kalanchoe fedtschenkoi</name>
    <name type="common">Lavender scallops</name>
    <name type="synonym">South American air plant</name>
    <dbReference type="NCBI Taxonomy" id="63787"/>
    <lineage>
        <taxon>Eukaryota</taxon>
        <taxon>Viridiplantae</taxon>
        <taxon>Streptophyta</taxon>
        <taxon>Embryophyta</taxon>
        <taxon>Tracheophyta</taxon>
        <taxon>Spermatophyta</taxon>
        <taxon>Magnoliopsida</taxon>
        <taxon>eudicotyledons</taxon>
        <taxon>Gunneridae</taxon>
        <taxon>Pentapetalae</taxon>
        <taxon>Saxifragales</taxon>
        <taxon>Crassulaceae</taxon>
        <taxon>Kalanchoe</taxon>
    </lineage>
</organism>
<dbReference type="Proteomes" id="UP000594263">
    <property type="component" value="Unplaced"/>
</dbReference>
<evidence type="ECO:0000313" key="1">
    <source>
        <dbReference type="EnsemblPlants" id="Kaladp1277s0004.1.v1.1"/>
    </source>
</evidence>
<name>A0A7N0VNE5_KALFE</name>
<keyword evidence="2" id="KW-1185">Reference proteome</keyword>
<proteinExistence type="predicted"/>